<dbReference type="AlphaFoldDB" id="A0AAI9UJJ1"/>
<reference evidence="1 2" key="1">
    <citation type="submission" date="2016-10" db="EMBL/GenBank/DDBJ databases">
        <title>The genome sequence of Colletotrichum fioriniae PJ7.</title>
        <authorList>
            <person name="Baroncelli R."/>
        </authorList>
    </citation>
    <scope>NUCLEOTIDE SEQUENCE [LARGE SCALE GENOMIC DNA]</scope>
    <source>
        <strain evidence="1">Col 31</strain>
    </source>
</reference>
<evidence type="ECO:0000313" key="2">
    <source>
        <dbReference type="Proteomes" id="UP001239795"/>
    </source>
</evidence>
<gene>
    <name evidence="1" type="ORF">CMEL01_15661</name>
</gene>
<sequence length="103" mass="12006">MITSRLAPLARFGLRCFPRLIAIPKRHRYPEYMMEAVRRWIRIMRLAIFRDLCSLRLRRQTTLTGRSPPIMSLLAKLCSTPIKASQEDGVVIDLCIPRSRPIQ</sequence>
<accession>A0AAI9UJJ1</accession>
<organism evidence="1 2">
    <name type="scientific">Colletotrichum melonis</name>
    <dbReference type="NCBI Taxonomy" id="1209925"/>
    <lineage>
        <taxon>Eukaryota</taxon>
        <taxon>Fungi</taxon>
        <taxon>Dikarya</taxon>
        <taxon>Ascomycota</taxon>
        <taxon>Pezizomycotina</taxon>
        <taxon>Sordariomycetes</taxon>
        <taxon>Hypocreomycetidae</taxon>
        <taxon>Glomerellales</taxon>
        <taxon>Glomerellaceae</taxon>
        <taxon>Colletotrichum</taxon>
        <taxon>Colletotrichum acutatum species complex</taxon>
    </lineage>
</organism>
<evidence type="ECO:0000313" key="1">
    <source>
        <dbReference type="EMBL" id="KAK1457678.1"/>
    </source>
</evidence>
<dbReference type="EMBL" id="MLGG01000015">
    <property type="protein sequence ID" value="KAK1457678.1"/>
    <property type="molecule type" value="Genomic_DNA"/>
</dbReference>
<protein>
    <submittedName>
        <fullName evidence="1">Uncharacterized protein</fullName>
    </submittedName>
</protein>
<proteinExistence type="predicted"/>
<name>A0AAI9UJJ1_9PEZI</name>
<comment type="caution">
    <text evidence="1">The sequence shown here is derived from an EMBL/GenBank/DDBJ whole genome shotgun (WGS) entry which is preliminary data.</text>
</comment>
<dbReference type="Proteomes" id="UP001239795">
    <property type="component" value="Unassembled WGS sequence"/>
</dbReference>
<keyword evidence="2" id="KW-1185">Reference proteome</keyword>